<evidence type="ECO:0000313" key="3">
    <source>
        <dbReference type="Proteomes" id="UP000622797"/>
    </source>
</evidence>
<comment type="caution">
    <text evidence="2">The sequence shown here is derived from an EMBL/GenBank/DDBJ whole genome shotgun (WGS) entry which is preliminary data.</text>
</comment>
<feature type="transmembrane region" description="Helical" evidence="1">
    <location>
        <begin position="59"/>
        <end position="78"/>
    </location>
</feature>
<sequence>MDLEVIDDTACECRNLGVDGDVAGLGVRSATWAQVGTLMVISLIGTFHRQSTGAKEIGAGLALTHVSLVIALLVQLAHQKLTPINAVVGCMILDAQNSALSMQLASKETLAARWQVLIVIAIRALGLIVMGLIMRDPFNNLWDMSECCCLPETRLTWLSTGDLGPIRNHLSWALSAPRIIGFLQVSLHSLCNTFRFHEAEPKRGDEGTNEQKKGKRVKDITCLETDANGNPAHYVDYPATVSSMYFISTGQIMALVVAGATIVRAIWLFFVNLIKPNVSNFISPSTTSD</sequence>
<keyword evidence="1" id="KW-0472">Membrane</keyword>
<protein>
    <submittedName>
        <fullName evidence="2">Uncharacterized protein</fullName>
    </submittedName>
</protein>
<keyword evidence="3" id="KW-1185">Reference proteome</keyword>
<reference evidence="2" key="2">
    <citation type="submission" date="2020-05" db="EMBL/GenBank/DDBJ databases">
        <authorList>
            <person name="Kim H.-S."/>
            <person name="Proctor R.H."/>
            <person name="Brown D.W."/>
        </authorList>
    </citation>
    <scope>NUCLEOTIDE SEQUENCE</scope>
    <source>
        <strain evidence="2">NRRL 20472</strain>
    </source>
</reference>
<dbReference type="AlphaFoldDB" id="A0A8H4TT86"/>
<organism evidence="2 3">
    <name type="scientific">Fusarium sarcochroum</name>
    <dbReference type="NCBI Taxonomy" id="1208366"/>
    <lineage>
        <taxon>Eukaryota</taxon>
        <taxon>Fungi</taxon>
        <taxon>Dikarya</taxon>
        <taxon>Ascomycota</taxon>
        <taxon>Pezizomycotina</taxon>
        <taxon>Sordariomycetes</taxon>
        <taxon>Hypocreomycetidae</taxon>
        <taxon>Hypocreales</taxon>
        <taxon>Nectriaceae</taxon>
        <taxon>Fusarium</taxon>
        <taxon>Fusarium lateritium species complex</taxon>
    </lineage>
</organism>
<accession>A0A8H4TT86</accession>
<keyword evidence="1" id="KW-0812">Transmembrane</keyword>
<dbReference type="Proteomes" id="UP000622797">
    <property type="component" value="Unassembled WGS sequence"/>
</dbReference>
<feature type="transmembrane region" description="Helical" evidence="1">
    <location>
        <begin position="252"/>
        <end position="274"/>
    </location>
</feature>
<dbReference type="OrthoDB" id="4834801at2759"/>
<feature type="transmembrane region" description="Helical" evidence="1">
    <location>
        <begin position="114"/>
        <end position="134"/>
    </location>
</feature>
<proteinExistence type="predicted"/>
<dbReference type="EMBL" id="JABEXW010000462">
    <property type="protein sequence ID" value="KAF4963607.1"/>
    <property type="molecule type" value="Genomic_DNA"/>
</dbReference>
<gene>
    <name evidence="2" type="ORF">FSARC_8392</name>
</gene>
<reference evidence="2" key="1">
    <citation type="journal article" date="2020" name="BMC Genomics">
        <title>Correction to: Identification and distribution of gene clusters required for synthesis of sphingolipid metabolism inhibitors in diverse species of the filamentous fungus Fusarium.</title>
        <authorList>
            <person name="Kim H.S."/>
            <person name="Lohmar J.M."/>
            <person name="Busman M."/>
            <person name="Brown D.W."/>
            <person name="Naumann T.A."/>
            <person name="Divon H.H."/>
            <person name="Lysoe E."/>
            <person name="Uhlig S."/>
            <person name="Proctor R.H."/>
        </authorList>
    </citation>
    <scope>NUCLEOTIDE SEQUENCE</scope>
    <source>
        <strain evidence="2">NRRL 20472</strain>
    </source>
</reference>
<feature type="transmembrane region" description="Helical" evidence="1">
    <location>
        <begin position="29"/>
        <end position="47"/>
    </location>
</feature>
<evidence type="ECO:0000313" key="2">
    <source>
        <dbReference type="EMBL" id="KAF4963607.1"/>
    </source>
</evidence>
<name>A0A8H4TT86_9HYPO</name>
<keyword evidence="1" id="KW-1133">Transmembrane helix</keyword>
<evidence type="ECO:0000256" key="1">
    <source>
        <dbReference type="SAM" id="Phobius"/>
    </source>
</evidence>